<feature type="region of interest" description="Disordered" evidence="1">
    <location>
        <begin position="1"/>
        <end position="31"/>
    </location>
</feature>
<evidence type="ECO:0000313" key="2">
    <source>
        <dbReference type="EMBL" id="CAI8008775.1"/>
    </source>
</evidence>
<proteinExistence type="predicted"/>
<name>A0AA35RC73_GEOBA</name>
<evidence type="ECO:0000256" key="1">
    <source>
        <dbReference type="SAM" id="MobiDB-lite"/>
    </source>
</evidence>
<gene>
    <name evidence="2" type="ORF">GBAR_LOCUS5976</name>
</gene>
<sequence>MAEDEEERRRSVRARADRMRAERRKKIGENAQSRMERVLSMQQRQAAVLPAHSAAKYVISQVFGT</sequence>
<keyword evidence="3" id="KW-1185">Reference proteome</keyword>
<dbReference type="EMBL" id="CASHTH010000892">
    <property type="protein sequence ID" value="CAI8008775.1"/>
    <property type="molecule type" value="Genomic_DNA"/>
</dbReference>
<organism evidence="2 3">
    <name type="scientific">Geodia barretti</name>
    <name type="common">Barrett's horny sponge</name>
    <dbReference type="NCBI Taxonomy" id="519541"/>
    <lineage>
        <taxon>Eukaryota</taxon>
        <taxon>Metazoa</taxon>
        <taxon>Porifera</taxon>
        <taxon>Demospongiae</taxon>
        <taxon>Heteroscleromorpha</taxon>
        <taxon>Tetractinellida</taxon>
        <taxon>Astrophorina</taxon>
        <taxon>Geodiidae</taxon>
        <taxon>Geodia</taxon>
    </lineage>
</organism>
<evidence type="ECO:0000313" key="3">
    <source>
        <dbReference type="Proteomes" id="UP001174909"/>
    </source>
</evidence>
<dbReference type="AlphaFoldDB" id="A0AA35RC73"/>
<accession>A0AA35RC73</accession>
<protein>
    <submittedName>
        <fullName evidence="2">Uncharacterized protein</fullName>
    </submittedName>
</protein>
<reference evidence="2" key="1">
    <citation type="submission" date="2023-03" db="EMBL/GenBank/DDBJ databases">
        <authorList>
            <person name="Steffen K."/>
            <person name="Cardenas P."/>
        </authorList>
    </citation>
    <scope>NUCLEOTIDE SEQUENCE</scope>
</reference>
<dbReference type="Proteomes" id="UP001174909">
    <property type="component" value="Unassembled WGS sequence"/>
</dbReference>
<comment type="caution">
    <text evidence="2">The sequence shown here is derived from an EMBL/GenBank/DDBJ whole genome shotgun (WGS) entry which is preliminary data.</text>
</comment>